<dbReference type="Gene3D" id="1.25.40.10">
    <property type="entry name" value="Tetratricopeptide repeat domain"/>
    <property type="match status" value="1"/>
</dbReference>
<dbReference type="SUPFAM" id="SSF48452">
    <property type="entry name" value="TPR-like"/>
    <property type="match status" value="2"/>
</dbReference>
<keyword evidence="5" id="KW-0256">Endoplasmic reticulum</keyword>
<keyword evidence="13" id="KW-1185">Reference proteome</keyword>
<feature type="compositionally biased region" description="Gly residues" evidence="9">
    <location>
        <begin position="482"/>
        <end position="495"/>
    </location>
</feature>
<evidence type="ECO:0000256" key="6">
    <source>
        <dbReference type="ARBA" id="ARBA00073740"/>
    </source>
</evidence>
<dbReference type="SUPFAM" id="SSF46565">
    <property type="entry name" value="Chaperone J-domain"/>
    <property type="match status" value="1"/>
</dbReference>
<feature type="signal peptide" evidence="10">
    <location>
        <begin position="1"/>
        <end position="23"/>
    </location>
</feature>
<evidence type="ECO:0000256" key="3">
    <source>
        <dbReference type="ARBA" id="ARBA00022737"/>
    </source>
</evidence>
<dbReference type="InterPro" id="IPR019734">
    <property type="entry name" value="TPR_rpt"/>
</dbReference>
<evidence type="ECO:0000256" key="1">
    <source>
        <dbReference type="ARBA" id="ARBA00004319"/>
    </source>
</evidence>
<evidence type="ECO:0000259" key="11">
    <source>
        <dbReference type="PROSITE" id="PS50076"/>
    </source>
</evidence>
<feature type="repeat" description="TPR" evidence="7">
    <location>
        <begin position="28"/>
        <end position="61"/>
    </location>
</feature>
<dbReference type="FunFam" id="1.25.40.10:FF:000224">
    <property type="entry name" value="DnaJ and TPR domain protein"/>
    <property type="match status" value="1"/>
</dbReference>
<dbReference type="Gene3D" id="1.10.287.110">
    <property type="entry name" value="DnaJ domain"/>
    <property type="match status" value="1"/>
</dbReference>
<dbReference type="SMART" id="SM00271">
    <property type="entry name" value="DnaJ"/>
    <property type="match status" value="1"/>
</dbReference>
<evidence type="ECO:0000256" key="8">
    <source>
        <dbReference type="SAM" id="Coils"/>
    </source>
</evidence>
<dbReference type="Proteomes" id="UP000612746">
    <property type="component" value="Unassembled WGS sequence"/>
</dbReference>
<gene>
    <name evidence="12" type="ORF">INT44_005177</name>
</gene>
<dbReference type="PROSITE" id="PS50005">
    <property type="entry name" value="TPR"/>
    <property type="match status" value="3"/>
</dbReference>
<dbReference type="AlphaFoldDB" id="A0A8H7Q7W9"/>
<feature type="chain" id="PRO_5034076853" description="Tetratricopeptide repeat and J domain-containing co-chaperone DNJ1" evidence="10">
    <location>
        <begin position="24"/>
        <end position="524"/>
    </location>
</feature>
<evidence type="ECO:0000313" key="13">
    <source>
        <dbReference type="Proteomes" id="UP000612746"/>
    </source>
</evidence>
<feature type="repeat" description="TPR" evidence="7">
    <location>
        <begin position="62"/>
        <end position="95"/>
    </location>
</feature>
<keyword evidence="4 7" id="KW-0802">TPR repeat</keyword>
<evidence type="ECO:0000256" key="5">
    <source>
        <dbReference type="ARBA" id="ARBA00022824"/>
    </source>
</evidence>
<dbReference type="EMBL" id="JAEPRA010000003">
    <property type="protein sequence ID" value="KAG2187488.1"/>
    <property type="molecule type" value="Genomic_DNA"/>
</dbReference>
<dbReference type="InterPro" id="IPR001623">
    <property type="entry name" value="DnaJ_domain"/>
</dbReference>
<dbReference type="PRINTS" id="PR00625">
    <property type="entry name" value="JDOMAIN"/>
</dbReference>
<feature type="coiled-coil region" evidence="8">
    <location>
        <begin position="360"/>
        <end position="405"/>
    </location>
</feature>
<dbReference type="InterPro" id="IPR036869">
    <property type="entry name" value="J_dom_sf"/>
</dbReference>
<keyword evidence="8" id="KW-0175">Coiled coil</keyword>
<organism evidence="12 13">
    <name type="scientific">Umbelopsis vinacea</name>
    <dbReference type="NCBI Taxonomy" id="44442"/>
    <lineage>
        <taxon>Eukaryota</taxon>
        <taxon>Fungi</taxon>
        <taxon>Fungi incertae sedis</taxon>
        <taxon>Mucoromycota</taxon>
        <taxon>Mucoromycotina</taxon>
        <taxon>Umbelopsidomycetes</taxon>
        <taxon>Umbelopsidales</taxon>
        <taxon>Umbelopsidaceae</taxon>
        <taxon>Umbelopsis</taxon>
    </lineage>
</organism>
<dbReference type="InterPro" id="IPR051727">
    <property type="entry name" value="DnaJ_C3_Co-chaperones"/>
</dbReference>
<sequence>MRHHRLLLACLIPLLLPVTAVLASEKTTKQYLDDGNKLLVSGKYSEALTSFDAAISKDPANYVSYYRRATTYLSLGRNSAALEDFTTILSIKPDFHQALLQRGKIYAKEGNLDLAKADLKAYVKVNPSDADAATLYASVQQAGTDFDLAKKAIDNKEYDECIRLLSAVVPTVPQSTSIRLLRAGCHIAKGEIEEAVGDLTRAAHLSPSDEDVLMKLAQINYYSLYEPQGAISHVKQCLHYDPEQKQCKALFRKLKKLDKSVNAATADFESNKFTAASKKLVGTGEDKGLIATVDEEVDELEQILGATGKMPRRLTLKLYSLACKTFGQKKGDTANTKKWCSATLDMDENDIDALANLGELATAEEDFEGAVRLLNKAQEATGGQNRRVQELLMEAQKLLKRSKTRDYYKILSVAKDADKREIKKAYRKLAQEWHPDKYSGELSPEAVEAKMADINQAYEVLYDDDLRQKYDMGQDPYDPTGGQQGGGFHHGGNPFGGGGGGFHGFPFGDFSGGGGQQFHFKMQY</sequence>
<dbReference type="PROSITE" id="PS50076">
    <property type="entry name" value="DNAJ_2"/>
    <property type="match status" value="1"/>
</dbReference>
<dbReference type="GO" id="GO:0005788">
    <property type="term" value="C:endoplasmic reticulum lumen"/>
    <property type="evidence" value="ECO:0007669"/>
    <property type="project" value="UniProtKB-SubCell"/>
</dbReference>
<comment type="subcellular location">
    <subcellularLocation>
        <location evidence="1">Endoplasmic reticulum lumen</location>
    </subcellularLocation>
</comment>
<feature type="region of interest" description="Disordered" evidence="9">
    <location>
        <begin position="471"/>
        <end position="495"/>
    </location>
</feature>
<name>A0A8H7Q7W9_9FUNG</name>
<dbReference type="Pfam" id="PF00226">
    <property type="entry name" value="DnaJ"/>
    <property type="match status" value="1"/>
</dbReference>
<dbReference type="SMART" id="SM00028">
    <property type="entry name" value="TPR"/>
    <property type="match status" value="6"/>
</dbReference>
<evidence type="ECO:0000256" key="2">
    <source>
        <dbReference type="ARBA" id="ARBA00022729"/>
    </source>
</evidence>
<evidence type="ECO:0000256" key="9">
    <source>
        <dbReference type="SAM" id="MobiDB-lite"/>
    </source>
</evidence>
<feature type="repeat" description="TPR" evidence="7">
    <location>
        <begin position="96"/>
        <end position="129"/>
    </location>
</feature>
<dbReference type="PANTHER" id="PTHR44140">
    <property type="entry name" value="LD25575P"/>
    <property type="match status" value="1"/>
</dbReference>
<dbReference type="PANTHER" id="PTHR44140:SF2">
    <property type="entry name" value="LD25575P"/>
    <property type="match status" value="1"/>
</dbReference>
<comment type="caution">
    <text evidence="12">The sequence shown here is derived from an EMBL/GenBank/DDBJ whole genome shotgun (WGS) entry which is preliminary data.</text>
</comment>
<keyword evidence="2 10" id="KW-0732">Signal</keyword>
<proteinExistence type="predicted"/>
<dbReference type="GO" id="GO:0051787">
    <property type="term" value="F:misfolded protein binding"/>
    <property type="evidence" value="ECO:0007669"/>
    <property type="project" value="TreeGrafter"/>
</dbReference>
<dbReference type="OrthoDB" id="1726119at2759"/>
<evidence type="ECO:0000256" key="7">
    <source>
        <dbReference type="PROSITE-ProRule" id="PRU00339"/>
    </source>
</evidence>
<accession>A0A8H7Q7W9</accession>
<dbReference type="Pfam" id="PF14559">
    <property type="entry name" value="TPR_19"/>
    <property type="match status" value="1"/>
</dbReference>
<feature type="domain" description="J" evidence="11">
    <location>
        <begin position="406"/>
        <end position="474"/>
    </location>
</feature>
<keyword evidence="3" id="KW-0677">Repeat</keyword>
<evidence type="ECO:0000256" key="4">
    <source>
        <dbReference type="ARBA" id="ARBA00022803"/>
    </source>
</evidence>
<evidence type="ECO:0000256" key="10">
    <source>
        <dbReference type="SAM" id="SignalP"/>
    </source>
</evidence>
<dbReference type="GO" id="GO:0051087">
    <property type="term" value="F:protein-folding chaperone binding"/>
    <property type="evidence" value="ECO:0007669"/>
    <property type="project" value="TreeGrafter"/>
</dbReference>
<protein>
    <recommendedName>
        <fullName evidence="6">Tetratricopeptide repeat and J domain-containing co-chaperone DNJ1</fullName>
    </recommendedName>
</protein>
<dbReference type="InterPro" id="IPR011990">
    <property type="entry name" value="TPR-like_helical_dom_sf"/>
</dbReference>
<reference evidence="12" key="1">
    <citation type="submission" date="2020-12" db="EMBL/GenBank/DDBJ databases">
        <title>Metabolic potential, ecology and presence of endohyphal bacteria is reflected in genomic diversity of Mucoromycotina.</title>
        <authorList>
            <person name="Muszewska A."/>
            <person name="Okrasinska A."/>
            <person name="Steczkiewicz K."/>
            <person name="Drgas O."/>
            <person name="Orlowska M."/>
            <person name="Perlinska-Lenart U."/>
            <person name="Aleksandrzak-Piekarczyk T."/>
            <person name="Szatraj K."/>
            <person name="Zielenkiewicz U."/>
            <person name="Pilsyk S."/>
            <person name="Malc E."/>
            <person name="Mieczkowski P."/>
            <person name="Kruszewska J.S."/>
            <person name="Biernat P."/>
            <person name="Pawlowska J."/>
        </authorList>
    </citation>
    <scope>NUCLEOTIDE SEQUENCE</scope>
    <source>
        <strain evidence="12">WA0000051536</strain>
    </source>
</reference>
<evidence type="ECO:0000313" key="12">
    <source>
        <dbReference type="EMBL" id="KAG2187488.1"/>
    </source>
</evidence>
<dbReference type="CDD" id="cd06257">
    <property type="entry name" value="DnaJ"/>
    <property type="match status" value="1"/>
</dbReference>
<dbReference type="GO" id="GO:0034975">
    <property type="term" value="P:protein folding in endoplasmic reticulum"/>
    <property type="evidence" value="ECO:0007669"/>
    <property type="project" value="TreeGrafter"/>
</dbReference>